<evidence type="ECO:0000259" key="2">
    <source>
        <dbReference type="Pfam" id="PF09836"/>
    </source>
</evidence>
<protein>
    <submittedName>
        <fullName evidence="3">Putative DNA-binding protein</fullName>
    </submittedName>
</protein>
<accession>A0A2S5JFC0</accession>
<evidence type="ECO:0000313" key="4">
    <source>
        <dbReference type="Proteomes" id="UP000239736"/>
    </source>
</evidence>
<proteinExistence type="predicted"/>
<dbReference type="InterPro" id="IPR044922">
    <property type="entry name" value="DUF2063_N_sf"/>
</dbReference>
<evidence type="ECO:0000313" key="3">
    <source>
        <dbReference type="EMBL" id="PPB80173.1"/>
    </source>
</evidence>
<name>A0A2S5JFC0_9RHOB</name>
<dbReference type="GO" id="GO:0003677">
    <property type="term" value="F:DNA binding"/>
    <property type="evidence" value="ECO:0007669"/>
    <property type="project" value="UniProtKB-KW"/>
</dbReference>
<sequence length="247" mass="26895">MRQADFRAALLDPSRPHPPGLTDPQGRPAGRRFNVYRNNVTVSLVEALKTAFPVLRKLVGEEFFAAMALEHVRAHPPRSPLLMLYGTDMPDFLARFPPVSHLPYLPDIARLELALRESYHAADATPVAPDRLAAIPPQDLANIRLRLAPALRLVRSDWPIHAIWVANMKEAPPPRTVTAQDILILRPEFDPEPHLLPQGAAPFIAALAEGKTIGTALDAAGDFDLNATFALLVSGGAIIDIATETSA</sequence>
<dbReference type="RefSeq" id="WP_104071367.1">
    <property type="nucleotide sequence ID" value="NZ_PRDS01000006.1"/>
</dbReference>
<keyword evidence="4" id="KW-1185">Reference proteome</keyword>
<dbReference type="AlphaFoldDB" id="A0A2S5JFC0"/>
<dbReference type="EMBL" id="PRDS01000006">
    <property type="protein sequence ID" value="PPB80173.1"/>
    <property type="molecule type" value="Genomic_DNA"/>
</dbReference>
<comment type="caution">
    <text evidence="3">The sequence shown here is derived from an EMBL/GenBank/DDBJ whole genome shotgun (WGS) entry which is preliminary data.</text>
</comment>
<organism evidence="3 4">
    <name type="scientific">Albidovulum inexpectatum</name>
    <dbReference type="NCBI Taxonomy" id="196587"/>
    <lineage>
        <taxon>Bacteria</taxon>
        <taxon>Pseudomonadati</taxon>
        <taxon>Pseudomonadota</taxon>
        <taxon>Alphaproteobacteria</taxon>
        <taxon>Rhodobacterales</taxon>
        <taxon>Paracoccaceae</taxon>
        <taxon>Albidovulum</taxon>
    </lineage>
</organism>
<keyword evidence="3" id="KW-0238">DNA-binding</keyword>
<evidence type="ECO:0000256" key="1">
    <source>
        <dbReference type="SAM" id="MobiDB-lite"/>
    </source>
</evidence>
<feature type="domain" description="Putative DNA-binding" evidence="2">
    <location>
        <begin position="3"/>
        <end position="93"/>
    </location>
</feature>
<gene>
    <name evidence="3" type="ORF">LV82_02045</name>
</gene>
<dbReference type="InterPro" id="IPR018640">
    <property type="entry name" value="DUF2063"/>
</dbReference>
<feature type="region of interest" description="Disordered" evidence="1">
    <location>
        <begin position="1"/>
        <end position="30"/>
    </location>
</feature>
<dbReference type="Proteomes" id="UP000239736">
    <property type="component" value="Unassembled WGS sequence"/>
</dbReference>
<dbReference type="OrthoDB" id="4146344at2"/>
<reference evidence="3 4" key="1">
    <citation type="submission" date="2018-01" db="EMBL/GenBank/DDBJ databases">
        <title>Genomic Encyclopedia of Archaeal and Bacterial Type Strains, Phase II (KMG-II): from individual species to whole genera.</title>
        <authorList>
            <person name="Goeker M."/>
        </authorList>
    </citation>
    <scope>NUCLEOTIDE SEQUENCE [LARGE SCALE GENOMIC DNA]</scope>
    <source>
        <strain evidence="3 4">DSM 12048</strain>
    </source>
</reference>
<dbReference type="Gene3D" id="1.10.150.690">
    <property type="entry name" value="DUF2063"/>
    <property type="match status" value="1"/>
</dbReference>
<dbReference type="Pfam" id="PF09836">
    <property type="entry name" value="DUF2063"/>
    <property type="match status" value="1"/>
</dbReference>